<protein>
    <recommendedName>
        <fullName evidence="2">AB hydrolase-1 domain-containing protein</fullName>
    </recommendedName>
</protein>
<organism evidence="3 4">
    <name type="scientific">Globisporangium ultimum (strain ATCC 200006 / CBS 805.95 / DAOM BR144)</name>
    <name type="common">Pythium ultimum</name>
    <dbReference type="NCBI Taxonomy" id="431595"/>
    <lineage>
        <taxon>Eukaryota</taxon>
        <taxon>Sar</taxon>
        <taxon>Stramenopiles</taxon>
        <taxon>Oomycota</taxon>
        <taxon>Peronosporomycetes</taxon>
        <taxon>Pythiales</taxon>
        <taxon>Pythiaceae</taxon>
        <taxon>Globisporangium</taxon>
    </lineage>
</organism>
<sequence length="373" mass="41655">MVLAKMLRPLAASAGLMVVVGYTTKGRFWEWVPASYDKLEQVERKIWEKAIPSTPFEMTKVAKLGTVIVPCTDKEKVKSGKVDNLVLVHGFAGGNAVWAMNLAALAQHFNVYAVEWIGVARSDRPDFPYKDFDSANEFVLSNFESWRKELELDKFHLCAHSMGAIFASSYAIQNPQNVNHLLLVSPAGVSRPPIPDPDSALEKARQSSWVRRMAISAWENGVTPMSIARFVGPYGPQLVSNVLTRRISFMPQTSALRSGSVDLNDLSEYIYHNWALKASGEKTMTTHLAPGAYAVRPLTDMLQPETVPMPLTFIYGGESDWMDFRHGKKIVERFRASGRDDADLYLVPFCGHQVFLDNPVDFNRTVVEAIVKA</sequence>
<evidence type="ECO:0000313" key="3">
    <source>
        <dbReference type="EnsemblProtists" id="PYU1_T002291"/>
    </source>
</evidence>
<evidence type="ECO:0000259" key="2">
    <source>
        <dbReference type="Pfam" id="PF00561"/>
    </source>
</evidence>
<reference evidence="4" key="1">
    <citation type="journal article" date="2010" name="Genome Biol.">
        <title>Genome sequence of the necrotrophic plant pathogen Pythium ultimum reveals original pathogenicity mechanisms and effector repertoire.</title>
        <authorList>
            <person name="Levesque C.A."/>
            <person name="Brouwer H."/>
            <person name="Cano L."/>
            <person name="Hamilton J.P."/>
            <person name="Holt C."/>
            <person name="Huitema E."/>
            <person name="Raffaele S."/>
            <person name="Robideau G.P."/>
            <person name="Thines M."/>
            <person name="Win J."/>
            <person name="Zerillo M.M."/>
            <person name="Beakes G.W."/>
            <person name="Boore J.L."/>
            <person name="Busam D."/>
            <person name="Dumas B."/>
            <person name="Ferriera S."/>
            <person name="Fuerstenberg S.I."/>
            <person name="Gachon C.M."/>
            <person name="Gaulin E."/>
            <person name="Govers F."/>
            <person name="Grenville-Briggs L."/>
            <person name="Horner N."/>
            <person name="Hostetler J."/>
            <person name="Jiang R.H."/>
            <person name="Johnson J."/>
            <person name="Krajaejun T."/>
            <person name="Lin H."/>
            <person name="Meijer H.J."/>
            <person name="Moore B."/>
            <person name="Morris P."/>
            <person name="Phuntmart V."/>
            <person name="Puiu D."/>
            <person name="Shetty J."/>
            <person name="Stajich J.E."/>
            <person name="Tripathy S."/>
            <person name="Wawra S."/>
            <person name="van West P."/>
            <person name="Whitty B.R."/>
            <person name="Coutinho P.M."/>
            <person name="Henrissat B."/>
            <person name="Martin F."/>
            <person name="Thomas P.D."/>
            <person name="Tyler B.M."/>
            <person name="De Vries R.P."/>
            <person name="Kamoun S."/>
            <person name="Yandell M."/>
            <person name="Tisserat N."/>
            <person name="Buell C.R."/>
        </authorList>
    </citation>
    <scope>NUCLEOTIDE SEQUENCE</scope>
    <source>
        <strain evidence="4">DAOM:BR144</strain>
    </source>
</reference>
<dbReference type="HOGENOM" id="CLU_017361_2_0_1"/>
<dbReference type="GO" id="GO:0006654">
    <property type="term" value="P:phosphatidic acid biosynthetic process"/>
    <property type="evidence" value="ECO:0007669"/>
    <property type="project" value="TreeGrafter"/>
</dbReference>
<reference evidence="3" key="3">
    <citation type="submission" date="2014-11" db="UniProtKB">
        <authorList>
            <consortium name="EnsemblProtists"/>
        </authorList>
    </citation>
    <scope>IDENTIFICATION</scope>
    <source>
        <strain evidence="3">DAOM BR144</strain>
    </source>
</reference>
<dbReference type="GO" id="GO:0055088">
    <property type="term" value="P:lipid homeostasis"/>
    <property type="evidence" value="ECO:0007669"/>
    <property type="project" value="TreeGrafter"/>
</dbReference>
<dbReference type="SUPFAM" id="SSF53474">
    <property type="entry name" value="alpha/beta-Hydrolases"/>
    <property type="match status" value="1"/>
</dbReference>
<dbReference type="Gene3D" id="3.40.50.1820">
    <property type="entry name" value="alpha/beta hydrolase"/>
    <property type="match status" value="1"/>
</dbReference>
<dbReference type="PANTHER" id="PTHR42886">
    <property type="entry name" value="RE40534P-RELATED"/>
    <property type="match status" value="1"/>
</dbReference>
<reference evidence="4" key="2">
    <citation type="submission" date="2010-04" db="EMBL/GenBank/DDBJ databases">
        <authorList>
            <person name="Buell R."/>
            <person name="Hamilton J."/>
            <person name="Hostetler J."/>
        </authorList>
    </citation>
    <scope>NUCLEOTIDE SEQUENCE [LARGE SCALE GENOMIC DNA]</scope>
    <source>
        <strain evidence="4">DAOM:BR144</strain>
    </source>
</reference>
<evidence type="ECO:0000313" key="4">
    <source>
        <dbReference type="Proteomes" id="UP000019132"/>
    </source>
</evidence>
<proteinExistence type="inferred from homology"/>
<dbReference type="Pfam" id="PF00561">
    <property type="entry name" value="Abhydrolase_1"/>
    <property type="match status" value="1"/>
</dbReference>
<dbReference type="GO" id="GO:0052689">
    <property type="term" value="F:carboxylic ester hydrolase activity"/>
    <property type="evidence" value="ECO:0007669"/>
    <property type="project" value="TreeGrafter"/>
</dbReference>
<dbReference type="OMA" id="AFHSMMQ"/>
<dbReference type="AlphaFoldDB" id="K3WBF0"/>
<dbReference type="Proteomes" id="UP000019132">
    <property type="component" value="Unassembled WGS sequence"/>
</dbReference>
<comment type="similarity">
    <text evidence="1">Belongs to the peptidase S33 family. ABHD4/ABHD5 subfamily.</text>
</comment>
<dbReference type="EnsemblProtists" id="PYU1_T002291">
    <property type="protein sequence ID" value="PYU1_T002291"/>
    <property type="gene ID" value="PYU1_G002288"/>
</dbReference>
<feature type="domain" description="AB hydrolase-1" evidence="2">
    <location>
        <begin position="85"/>
        <end position="359"/>
    </location>
</feature>
<dbReference type="InterPro" id="IPR029058">
    <property type="entry name" value="AB_hydrolase_fold"/>
</dbReference>
<dbReference type="InterPro" id="IPR000073">
    <property type="entry name" value="AB_hydrolase_1"/>
</dbReference>
<dbReference type="PANTHER" id="PTHR42886:SF29">
    <property type="entry name" value="PUMMELIG, ISOFORM A"/>
    <property type="match status" value="1"/>
</dbReference>
<dbReference type="InParanoid" id="K3WBF0"/>
<keyword evidence="4" id="KW-1185">Reference proteome</keyword>
<evidence type="ECO:0000256" key="1">
    <source>
        <dbReference type="ARBA" id="ARBA00038097"/>
    </source>
</evidence>
<name>K3WBF0_GLOUD</name>
<dbReference type="GO" id="GO:0042171">
    <property type="term" value="F:lysophosphatidic acid acyltransferase activity"/>
    <property type="evidence" value="ECO:0007669"/>
    <property type="project" value="TreeGrafter"/>
</dbReference>
<dbReference type="STRING" id="431595.K3WBF0"/>
<accession>K3WBF0</accession>
<dbReference type="VEuPathDB" id="FungiDB:PYU1_G002288"/>
<dbReference type="eggNOG" id="KOG4409">
    <property type="taxonomic scope" value="Eukaryota"/>
</dbReference>